<accession>A0A396Z193</accession>
<proteinExistence type="predicted"/>
<evidence type="ECO:0000313" key="3">
    <source>
        <dbReference type="EMBL" id="RHX89281.1"/>
    </source>
</evidence>
<evidence type="ECO:0000259" key="2">
    <source>
        <dbReference type="Pfam" id="PF18935"/>
    </source>
</evidence>
<sequence>MQLLRKLFLFLSLFFLLPLSLFAETVLLHEGGSFRGKVVTQNQKTITLQTKEGKRVVSKKEILKVIYKDIDEEEEERIRDAEIKRLEEEKLTKQRNLDLKKQQEEEERLRKEKEAAEKNQQPVAPTPPPKPSVSRAGALGRSAALPGWGQWASGRKFAAIIYPTLFLAAGYAVYENNRKYHVARKEYESYGNPYSKDAITLSVLGIPNPTLPPVITDPLALYVYNETSSNEYQNKREAVDKAYKNLQASIGVLAGIYLINLADAFIFGGAVSSTVGISDGSSKGLLFDFNPMANSGSTVGGTSSASWESKYTFGYRYSF</sequence>
<feature type="compositionally biased region" description="Basic and acidic residues" evidence="1">
    <location>
        <begin position="97"/>
        <end position="117"/>
    </location>
</feature>
<dbReference type="Pfam" id="PF18935">
    <property type="entry name" value="DUF5683"/>
    <property type="match status" value="1"/>
</dbReference>
<dbReference type="Proteomes" id="UP000265798">
    <property type="component" value="Unassembled WGS sequence"/>
</dbReference>
<dbReference type="AlphaFoldDB" id="A0A396Z193"/>
<dbReference type="RefSeq" id="WP_118969440.1">
    <property type="nucleotide sequence ID" value="NZ_QHCT01000004.1"/>
</dbReference>
<name>A0A396Z193_9LEPT</name>
<organism evidence="3 4">
    <name type="scientific">Leptospira stimsonii</name>
    <dbReference type="NCBI Taxonomy" id="2202203"/>
    <lineage>
        <taxon>Bacteria</taxon>
        <taxon>Pseudomonadati</taxon>
        <taxon>Spirochaetota</taxon>
        <taxon>Spirochaetia</taxon>
        <taxon>Leptospirales</taxon>
        <taxon>Leptospiraceae</taxon>
        <taxon>Leptospira</taxon>
    </lineage>
</organism>
<evidence type="ECO:0000313" key="4">
    <source>
        <dbReference type="Proteomes" id="UP000265798"/>
    </source>
</evidence>
<dbReference type="NCBIfam" id="NF047433">
    <property type="entry name" value="Lepto_7_Nterm"/>
    <property type="match status" value="1"/>
</dbReference>
<evidence type="ECO:0000256" key="1">
    <source>
        <dbReference type="SAM" id="MobiDB-lite"/>
    </source>
</evidence>
<reference evidence="4" key="1">
    <citation type="submission" date="2018-05" db="EMBL/GenBank/DDBJ databases">
        <title>Leptospira yasudae sp. nov. and Leptospira stimsonii sp. nov., two pathogenic species of the genus Leptospira isolated from environmental sources.</title>
        <authorList>
            <person name="Casanovas-Massana A."/>
            <person name="Hamond C."/>
            <person name="Santos L.A."/>
            <person name="Hacker K.P."/>
            <person name="Balassiano I."/>
            <person name="Medeiros M.A."/>
            <person name="Reis M.G."/>
            <person name="Ko A.I."/>
            <person name="Wunder E.A."/>
        </authorList>
    </citation>
    <scope>NUCLEOTIDE SEQUENCE [LARGE SCALE GENOMIC DNA]</scope>
    <source>
        <strain evidence="4">Yale</strain>
    </source>
</reference>
<protein>
    <recommendedName>
        <fullName evidence="2">DUF5683 domain-containing protein</fullName>
    </recommendedName>
</protein>
<feature type="region of interest" description="Disordered" evidence="1">
    <location>
        <begin position="97"/>
        <end position="137"/>
    </location>
</feature>
<gene>
    <name evidence="3" type="ORF">DLM75_15695</name>
</gene>
<dbReference type="OrthoDB" id="345956at2"/>
<dbReference type="InterPro" id="IPR043738">
    <property type="entry name" value="DUF5683"/>
</dbReference>
<comment type="caution">
    <text evidence="3">The sequence shown here is derived from an EMBL/GenBank/DDBJ whole genome shotgun (WGS) entry which is preliminary data.</text>
</comment>
<feature type="domain" description="DUF5683" evidence="2">
    <location>
        <begin position="137"/>
        <end position="266"/>
    </location>
</feature>
<dbReference type="EMBL" id="QHCT01000004">
    <property type="protein sequence ID" value="RHX89281.1"/>
    <property type="molecule type" value="Genomic_DNA"/>
</dbReference>